<comment type="caution">
    <text evidence="2">The sequence shown here is derived from an EMBL/GenBank/DDBJ whole genome shotgun (WGS) entry which is preliminary data.</text>
</comment>
<accession>A0A329MSI6</accession>
<keyword evidence="3" id="KW-1185">Reference proteome</keyword>
<keyword evidence="1" id="KW-0812">Transmembrane</keyword>
<dbReference type="EMBL" id="QMFB01000001">
    <property type="protein sequence ID" value="RAV22905.1"/>
    <property type="molecule type" value="Genomic_DNA"/>
</dbReference>
<evidence type="ECO:0000256" key="1">
    <source>
        <dbReference type="SAM" id="Phobius"/>
    </source>
</evidence>
<organism evidence="2 3">
    <name type="scientific">Paenibacillus contaminans</name>
    <dbReference type="NCBI Taxonomy" id="450362"/>
    <lineage>
        <taxon>Bacteria</taxon>
        <taxon>Bacillati</taxon>
        <taxon>Bacillota</taxon>
        <taxon>Bacilli</taxon>
        <taxon>Bacillales</taxon>
        <taxon>Paenibacillaceae</taxon>
        <taxon>Paenibacillus</taxon>
    </lineage>
</organism>
<evidence type="ECO:0008006" key="4">
    <source>
        <dbReference type="Google" id="ProtNLM"/>
    </source>
</evidence>
<keyword evidence="1" id="KW-1133">Transmembrane helix</keyword>
<reference evidence="2 3" key="1">
    <citation type="journal article" date="2009" name="Int. J. Syst. Evol. Microbiol.">
        <title>Paenibacillus contaminans sp. nov., isolated from a contaminated laboratory plate.</title>
        <authorList>
            <person name="Chou J.H."/>
            <person name="Lee J.H."/>
            <person name="Lin M.C."/>
            <person name="Chang P.S."/>
            <person name="Arun A.B."/>
            <person name="Young C.C."/>
            <person name="Chen W.M."/>
        </authorList>
    </citation>
    <scope>NUCLEOTIDE SEQUENCE [LARGE SCALE GENOMIC DNA]</scope>
    <source>
        <strain evidence="2 3">CKOBP-6</strain>
    </source>
</reference>
<proteinExistence type="predicted"/>
<sequence length="146" mass="16693">MVLLQKILLYTHILSAIISIGPFFVLIPVIEKLRTAQDPEQHAYIVTFKFAIQFAKHSGHLLVLSGVFLAIAASWPWTTSWIVMTVLILISSLFFLARAFSPKLRALGQPDQNRDKVINALRRSVWTYLVLLMAMLWFMVAKPVLW</sequence>
<evidence type="ECO:0000313" key="3">
    <source>
        <dbReference type="Proteomes" id="UP000250369"/>
    </source>
</evidence>
<gene>
    <name evidence="2" type="ORF">DQG23_01485</name>
</gene>
<dbReference type="InterPro" id="IPR018729">
    <property type="entry name" value="DUF2269_transmembrane"/>
</dbReference>
<evidence type="ECO:0000313" key="2">
    <source>
        <dbReference type="EMBL" id="RAV22905.1"/>
    </source>
</evidence>
<keyword evidence="1" id="KW-0472">Membrane</keyword>
<feature type="transmembrane region" description="Helical" evidence="1">
    <location>
        <begin position="12"/>
        <end position="30"/>
    </location>
</feature>
<dbReference type="Proteomes" id="UP000250369">
    <property type="component" value="Unassembled WGS sequence"/>
</dbReference>
<name>A0A329MSI6_9BACL</name>
<dbReference type="AlphaFoldDB" id="A0A329MSI6"/>
<dbReference type="OrthoDB" id="2436717at2"/>
<feature type="transmembrane region" description="Helical" evidence="1">
    <location>
        <begin position="81"/>
        <end position="100"/>
    </location>
</feature>
<protein>
    <recommendedName>
        <fullName evidence="4">DUF2269 domain-containing protein</fullName>
    </recommendedName>
</protein>
<feature type="transmembrane region" description="Helical" evidence="1">
    <location>
        <begin position="120"/>
        <end position="140"/>
    </location>
</feature>
<dbReference type="Pfam" id="PF10027">
    <property type="entry name" value="DUF2269"/>
    <property type="match status" value="1"/>
</dbReference>